<accession>A0A3N4IK55</accession>
<gene>
    <name evidence="2" type="ORF">BJ508DRAFT_322895</name>
</gene>
<evidence type="ECO:0000313" key="3">
    <source>
        <dbReference type="Proteomes" id="UP000275078"/>
    </source>
</evidence>
<dbReference type="Pfam" id="PF00646">
    <property type="entry name" value="F-box"/>
    <property type="match status" value="1"/>
</dbReference>
<dbReference type="InterPro" id="IPR001810">
    <property type="entry name" value="F-box_dom"/>
</dbReference>
<proteinExistence type="predicted"/>
<dbReference type="PROSITE" id="PS50181">
    <property type="entry name" value="FBOX"/>
    <property type="match status" value="1"/>
</dbReference>
<feature type="domain" description="F-box" evidence="1">
    <location>
        <begin position="45"/>
        <end position="91"/>
    </location>
</feature>
<dbReference type="Proteomes" id="UP000275078">
    <property type="component" value="Unassembled WGS sequence"/>
</dbReference>
<sequence>MADLQLHHLIYPSTPQPTRLNLHHLAPNIPLSTTTPTPTHTTSSLGTLSILPPELLHQILSNLPLSSLTTLLTTSSTLHTLVTSHPTYRLLTHHTPTLLRLLLTTGASSLHPLSKLVYALRDPTCRLCRRRYTLFPSSRTTPKPQRFFASSFDIAQGIRVCVECMDLSAGLDGGVVTAAQAEKWFGIGAVEAQTLPPLTLPSGLVDWDEVERTEYGLTSDSAVTFYRVKDLRRHCLRKFGSRRRWEREKAKLFLADKKEKGEKMEVAFQRWEREYVRHCCEGVGVMTAQAALFWVEVPVIDRAVLREGRGVVDAELDGPVQVMDEVGFRRLVEGRLRHTVGYGCKGCFATRFTRGVWPRFARRVVYREGYFTHHEMVRHVEACHFAKRLKEVVRWHPRREFWREFLKETVDPMESLREGRYGSYLEGYVEDDEQDDEMDVGMGFWSDSED</sequence>
<evidence type="ECO:0000259" key="1">
    <source>
        <dbReference type="PROSITE" id="PS50181"/>
    </source>
</evidence>
<dbReference type="SUPFAM" id="SSF81383">
    <property type="entry name" value="F-box domain"/>
    <property type="match status" value="1"/>
</dbReference>
<organism evidence="2 3">
    <name type="scientific">Ascobolus immersus RN42</name>
    <dbReference type="NCBI Taxonomy" id="1160509"/>
    <lineage>
        <taxon>Eukaryota</taxon>
        <taxon>Fungi</taxon>
        <taxon>Dikarya</taxon>
        <taxon>Ascomycota</taxon>
        <taxon>Pezizomycotina</taxon>
        <taxon>Pezizomycetes</taxon>
        <taxon>Pezizales</taxon>
        <taxon>Ascobolaceae</taxon>
        <taxon>Ascobolus</taxon>
    </lineage>
</organism>
<keyword evidence="3" id="KW-1185">Reference proteome</keyword>
<dbReference type="InterPro" id="IPR036047">
    <property type="entry name" value="F-box-like_dom_sf"/>
</dbReference>
<name>A0A3N4IK55_ASCIM</name>
<evidence type="ECO:0000313" key="2">
    <source>
        <dbReference type="EMBL" id="RPA85068.1"/>
    </source>
</evidence>
<dbReference type="AlphaFoldDB" id="A0A3N4IK55"/>
<dbReference type="SMART" id="SM00256">
    <property type="entry name" value="FBOX"/>
    <property type="match status" value="1"/>
</dbReference>
<dbReference type="EMBL" id="ML119655">
    <property type="protein sequence ID" value="RPA85068.1"/>
    <property type="molecule type" value="Genomic_DNA"/>
</dbReference>
<protein>
    <recommendedName>
        <fullName evidence="1">F-box domain-containing protein</fullName>
    </recommendedName>
</protein>
<reference evidence="2 3" key="1">
    <citation type="journal article" date="2018" name="Nat. Ecol. Evol.">
        <title>Pezizomycetes genomes reveal the molecular basis of ectomycorrhizal truffle lifestyle.</title>
        <authorList>
            <person name="Murat C."/>
            <person name="Payen T."/>
            <person name="Noel B."/>
            <person name="Kuo A."/>
            <person name="Morin E."/>
            <person name="Chen J."/>
            <person name="Kohler A."/>
            <person name="Krizsan K."/>
            <person name="Balestrini R."/>
            <person name="Da Silva C."/>
            <person name="Montanini B."/>
            <person name="Hainaut M."/>
            <person name="Levati E."/>
            <person name="Barry K.W."/>
            <person name="Belfiori B."/>
            <person name="Cichocki N."/>
            <person name="Clum A."/>
            <person name="Dockter R.B."/>
            <person name="Fauchery L."/>
            <person name="Guy J."/>
            <person name="Iotti M."/>
            <person name="Le Tacon F."/>
            <person name="Lindquist E.A."/>
            <person name="Lipzen A."/>
            <person name="Malagnac F."/>
            <person name="Mello A."/>
            <person name="Molinier V."/>
            <person name="Miyauchi S."/>
            <person name="Poulain J."/>
            <person name="Riccioni C."/>
            <person name="Rubini A."/>
            <person name="Sitrit Y."/>
            <person name="Splivallo R."/>
            <person name="Traeger S."/>
            <person name="Wang M."/>
            <person name="Zifcakova L."/>
            <person name="Wipf D."/>
            <person name="Zambonelli A."/>
            <person name="Paolocci F."/>
            <person name="Nowrousian M."/>
            <person name="Ottonello S."/>
            <person name="Baldrian P."/>
            <person name="Spatafora J.W."/>
            <person name="Henrissat B."/>
            <person name="Nagy L.G."/>
            <person name="Aury J.M."/>
            <person name="Wincker P."/>
            <person name="Grigoriev I.V."/>
            <person name="Bonfante P."/>
            <person name="Martin F.M."/>
        </authorList>
    </citation>
    <scope>NUCLEOTIDE SEQUENCE [LARGE SCALE GENOMIC DNA]</scope>
    <source>
        <strain evidence="2 3">RN42</strain>
    </source>
</reference>